<dbReference type="RefSeq" id="WP_005029193.1">
    <property type="nucleotide sequence ID" value="NZ_KE150238.1"/>
</dbReference>
<dbReference type="Proteomes" id="UP000006034">
    <property type="component" value="Unassembled WGS sequence"/>
</dbReference>
<dbReference type="AlphaFoldDB" id="E5Y9S7"/>
<proteinExistence type="predicted"/>
<dbReference type="GeneID" id="78084668"/>
<keyword evidence="2" id="KW-1185">Reference proteome</keyword>
<comment type="caution">
    <text evidence="1">The sequence shown here is derived from an EMBL/GenBank/DDBJ whole genome shotgun (WGS) entry which is preliminary data.</text>
</comment>
<gene>
    <name evidence="1" type="ORF">HMPREF0179_02945</name>
</gene>
<evidence type="ECO:0008006" key="3">
    <source>
        <dbReference type="Google" id="ProtNLM"/>
    </source>
</evidence>
<dbReference type="STRING" id="563192.HMPREF0179_02945"/>
<dbReference type="HOGENOM" id="CLU_141449_0_0_7"/>
<accession>E5Y9S7</accession>
<evidence type="ECO:0000313" key="2">
    <source>
        <dbReference type="Proteomes" id="UP000006034"/>
    </source>
</evidence>
<dbReference type="OrthoDB" id="7856828at2"/>
<reference evidence="1 2" key="1">
    <citation type="submission" date="2010-10" db="EMBL/GenBank/DDBJ databases">
        <authorList>
            <consortium name="The Broad Institute Genome Sequencing Platform"/>
            <person name="Ward D."/>
            <person name="Earl A."/>
            <person name="Feldgarden M."/>
            <person name="Young S.K."/>
            <person name="Gargeya S."/>
            <person name="Zeng Q."/>
            <person name="Alvarado L."/>
            <person name="Berlin A."/>
            <person name="Bochicchio J."/>
            <person name="Chapman S.B."/>
            <person name="Chen Z."/>
            <person name="Freedman E."/>
            <person name="Gellesch M."/>
            <person name="Goldberg J."/>
            <person name="Griggs A."/>
            <person name="Gujja S."/>
            <person name="Heilman E."/>
            <person name="Heiman D."/>
            <person name="Howarth C."/>
            <person name="Mehta T."/>
            <person name="Neiman D."/>
            <person name="Pearson M."/>
            <person name="Roberts A."/>
            <person name="Saif S."/>
            <person name="Shea T."/>
            <person name="Shenoy N."/>
            <person name="Sisk P."/>
            <person name="Stolte C."/>
            <person name="Sykes S."/>
            <person name="White J."/>
            <person name="Yandava C."/>
            <person name="Allen-Vercoe E."/>
            <person name="Sibley C."/>
            <person name="Ambrose C.E."/>
            <person name="Strauss J."/>
            <person name="Daigneault M."/>
            <person name="Haas B."/>
            <person name="Nusbaum C."/>
            <person name="Birren B."/>
        </authorList>
    </citation>
    <scope>NUCLEOTIDE SEQUENCE [LARGE SCALE GENOMIC DNA]</scope>
    <source>
        <strain evidence="1 2">3_1_6</strain>
    </source>
</reference>
<sequence>MSYETVELNVTKLSENKYRDGNKVYIVANLIERAKELEPFDLPLIALNASSNVWHPVSCAYHLARKMKRVQQADLNCPIILDESGFVMDGWHRIAKALFEGRETIKAVRFKETPPCDYVEEE</sequence>
<organism evidence="1 2">
    <name type="scientific">Bilophila wadsworthia (strain 3_1_6)</name>
    <dbReference type="NCBI Taxonomy" id="563192"/>
    <lineage>
        <taxon>Bacteria</taxon>
        <taxon>Pseudomonadati</taxon>
        <taxon>Thermodesulfobacteriota</taxon>
        <taxon>Desulfovibrionia</taxon>
        <taxon>Desulfovibrionales</taxon>
        <taxon>Desulfovibrionaceae</taxon>
        <taxon>Bilophila</taxon>
    </lineage>
</organism>
<dbReference type="EMBL" id="ADCP02000001">
    <property type="protein sequence ID" value="EFV43204.1"/>
    <property type="molecule type" value="Genomic_DNA"/>
</dbReference>
<dbReference type="eggNOG" id="ENOG5032T6U">
    <property type="taxonomic scope" value="Bacteria"/>
</dbReference>
<name>E5Y9S7_BILW3</name>
<protein>
    <recommendedName>
        <fullName evidence="3">ParB/Sulfiredoxin domain-containing protein</fullName>
    </recommendedName>
</protein>
<dbReference type="InterPro" id="IPR036086">
    <property type="entry name" value="ParB/Sulfiredoxin_sf"/>
</dbReference>
<evidence type="ECO:0000313" key="1">
    <source>
        <dbReference type="EMBL" id="EFV43204.1"/>
    </source>
</evidence>
<reference evidence="1 2" key="2">
    <citation type="submission" date="2013-04" db="EMBL/GenBank/DDBJ databases">
        <title>The Genome Sequence of Bilophila wadsworthia 3_1_6.</title>
        <authorList>
            <consortium name="The Broad Institute Genomics Platform"/>
            <person name="Earl A."/>
            <person name="Ward D."/>
            <person name="Feldgarden M."/>
            <person name="Gevers D."/>
            <person name="Sibley C."/>
            <person name="Strauss J."/>
            <person name="Allen-Vercoe E."/>
            <person name="Walker B."/>
            <person name="Young S."/>
            <person name="Zeng Q."/>
            <person name="Gargeya S."/>
            <person name="Fitzgerald M."/>
            <person name="Haas B."/>
            <person name="Abouelleil A."/>
            <person name="Allen A.W."/>
            <person name="Alvarado L."/>
            <person name="Arachchi H.M."/>
            <person name="Berlin A.M."/>
            <person name="Chapman S.B."/>
            <person name="Gainer-Dewar J."/>
            <person name="Goldberg J."/>
            <person name="Griggs A."/>
            <person name="Gujja S."/>
            <person name="Hansen M."/>
            <person name="Howarth C."/>
            <person name="Imamovic A."/>
            <person name="Ireland A."/>
            <person name="Larimer J."/>
            <person name="McCowan C."/>
            <person name="Murphy C."/>
            <person name="Pearson M."/>
            <person name="Poon T.W."/>
            <person name="Priest M."/>
            <person name="Roberts A."/>
            <person name="Saif S."/>
            <person name="Shea T."/>
            <person name="Sisk P."/>
            <person name="Sykes S."/>
            <person name="Wortman J."/>
            <person name="Nusbaum C."/>
            <person name="Birren B."/>
        </authorList>
    </citation>
    <scope>NUCLEOTIDE SEQUENCE [LARGE SCALE GENOMIC DNA]</scope>
    <source>
        <strain evidence="1 2">3_1_6</strain>
    </source>
</reference>
<dbReference type="SUPFAM" id="SSF110849">
    <property type="entry name" value="ParB/Sulfiredoxin"/>
    <property type="match status" value="1"/>
</dbReference>